<keyword evidence="2" id="KW-1185">Reference proteome</keyword>
<name>A0A8S3ZS07_9EUPU</name>
<gene>
    <name evidence="1" type="ORF">CUNI_LOCUS15654</name>
</gene>
<organism evidence="1 2">
    <name type="scientific">Candidula unifasciata</name>
    <dbReference type="NCBI Taxonomy" id="100452"/>
    <lineage>
        <taxon>Eukaryota</taxon>
        <taxon>Metazoa</taxon>
        <taxon>Spiralia</taxon>
        <taxon>Lophotrochozoa</taxon>
        <taxon>Mollusca</taxon>
        <taxon>Gastropoda</taxon>
        <taxon>Heterobranchia</taxon>
        <taxon>Euthyneura</taxon>
        <taxon>Panpulmonata</taxon>
        <taxon>Eupulmonata</taxon>
        <taxon>Stylommatophora</taxon>
        <taxon>Helicina</taxon>
        <taxon>Helicoidea</taxon>
        <taxon>Geomitridae</taxon>
        <taxon>Candidula</taxon>
    </lineage>
</organism>
<evidence type="ECO:0000313" key="2">
    <source>
        <dbReference type="Proteomes" id="UP000678393"/>
    </source>
</evidence>
<proteinExistence type="predicted"/>
<dbReference type="EMBL" id="CAJHNH020003837">
    <property type="protein sequence ID" value="CAG5130096.1"/>
    <property type="molecule type" value="Genomic_DNA"/>
</dbReference>
<reference evidence="1" key="1">
    <citation type="submission" date="2021-04" db="EMBL/GenBank/DDBJ databases">
        <authorList>
            <consortium name="Molecular Ecology Group"/>
        </authorList>
    </citation>
    <scope>NUCLEOTIDE SEQUENCE</scope>
</reference>
<dbReference type="AlphaFoldDB" id="A0A8S3ZS07"/>
<evidence type="ECO:0000313" key="1">
    <source>
        <dbReference type="EMBL" id="CAG5130096.1"/>
    </source>
</evidence>
<protein>
    <submittedName>
        <fullName evidence="1">Uncharacterized protein</fullName>
    </submittedName>
</protein>
<dbReference type="Proteomes" id="UP000678393">
    <property type="component" value="Unassembled WGS sequence"/>
</dbReference>
<accession>A0A8S3ZS07</accession>
<sequence length="78" mass="8659">MVLFYGSVNILQLLRKEQQGFFPTVASTSYSCYIESNKVLSYGSIQLSRLNTDTIVSSADKLEADTTVSSNTCRHNCL</sequence>
<comment type="caution">
    <text evidence="1">The sequence shown here is derived from an EMBL/GenBank/DDBJ whole genome shotgun (WGS) entry which is preliminary data.</text>
</comment>
<feature type="non-terminal residue" evidence="1">
    <location>
        <position position="78"/>
    </location>
</feature>